<feature type="signal peptide" evidence="4">
    <location>
        <begin position="1"/>
        <end position="22"/>
    </location>
</feature>
<accession>A0ABD1LBK0</accession>
<organism evidence="5 6">
    <name type="scientific">Flemingia macrophylla</name>
    <dbReference type="NCBI Taxonomy" id="520843"/>
    <lineage>
        <taxon>Eukaryota</taxon>
        <taxon>Viridiplantae</taxon>
        <taxon>Streptophyta</taxon>
        <taxon>Embryophyta</taxon>
        <taxon>Tracheophyta</taxon>
        <taxon>Spermatophyta</taxon>
        <taxon>Magnoliopsida</taxon>
        <taxon>eudicotyledons</taxon>
        <taxon>Gunneridae</taxon>
        <taxon>Pentapetalae</taxon>
        <taxon>rosids</taxon>
        <taxon>fabids</taxon>
        <taxon>Fabales</taxon>
        <taxon>Fabaceae</taxon>
        <taxon>Papilionoideae</taxon>
        <taxon>50 kb inversion clade</taxon>
        <taxon>NPAAA clade</taxon>
        <taxon>indigoferoid/millettioid clade</taxon>
        <taxon>Phaseoleae</taxon>
        <taxon>Flemingia</taxon>
    </lineage>
</organism>
<gene>
    <name evidence="5" type="ORF">Fmac_029859</name>
</gene>
<evidence type="ECO:0000256" key="1">
    <source>
        <dbReference type="ARBA" id="ARBA00010746"/>
    </source>
</evidence>
<dbReference type="GO" id="GO:0009699">
    <property type="term" value="P:phenylpropanoid biosynthetic process"/>
    <property type="evidence" value="ECO:0007669"/>
    <property type="project" value="UniProtKB-ARBA"/>
</dbReference>
<dbReference type="PANTHER" id="PTHR21495">
    <property type="entry name" value="NUCLEOPORIN-RELATED"/>
    <property type="match status" value="1"/>
</dbReference>
<protein>
    <recommendedName>
        <fullName evidence="4">Dirigent protein</fullName>
    </recommendedName>
</protein>
<comment type="function">
    <text evidence="4">Dirigent proteins impart stereoselectivity on the phenoxy radical-coupling reaction, yielding optically active lignans from two molecules of coniferyl alcohol in the biosynthesis of lignans, flavonolignans, and alkaloids and thus plays a central role in plant secondary metabolism.</text>
</comment>
<dbReference type="Proteomes" id="UP001603857">
    <property type="component" value="Unassembled WGS sequence"/>
</dbReference>
<comment type="similarity">
    <text evidence="1 4">Belongs to the plant dirigent protein family.</text>
</comment>
<keyword evidence="3 4" id="KW-0964">Secreted</keyword>
<evidence type="ECO:0000313" key="5">
    <source>
        <dbReference type="EMBL" id="KAL2320890.1"/>
    </source>
</evidence>
<dbReference type="Gene3D" id="2.40.480.10">
    <property type="entry name" value="Allene oxide cyclase-like"/>
    <property type="match status" value="1"/>
</dbReference>
<dbReference type="EMBL" id="JBGMDY010000010">
    <property type="protein sequence ID" value="KAL2320890.1"/>
    <property type="molecule type" value="Genomic_DNA"/>
</dbReference>
<dbReference type="InterPro" id="IPR004265">
    <property type="entry name" value="Dirigent"/>
</dbReference>
<dbReference type="AlphaFoldDB" id="A0ABD1LBK0"/>
<dbReference type="InterPro" id="IPR044859">
    <property type="entry name" value="Allene_oxi_cyc_Dirigent"/>
</dbReference>
<comment type="caution">
    <text evidence="5">The sequence shown here is derived from an EMBL/GenBank/DDBJ whole genome shotgun (WGS) entry which is preliminary data.</text>
</comment>
<comment type="subcellular location">
    <subcellularLocation>
        <location evidence="4">Secreted</location>
        <location evidence="4">Extracellular space</location>
        <location evidence="4">Apoplast</location>
    </subcellularLocation>
</comment>
<evidence type="ECO:0000313" key="6">
    <source>
        <dbReference type="Proteomes" id="UP001603857"/>
    </source>
</evidence>
<dbReference type="Pfam" id="PF03018">
    <property type="entry name" value="Dirigent"/>
    <property type="match status" value="1"/>
</dbReference>
<feature type="chain" id="PRO_5044530557" description="Dirigent protein" evidence="4">
    <location>
        <begin position="23"/>
        <end position="198"/>
    </location>
</feature>
<dbReference type="GO" id="GO:0048046">
    <property type="term" value="C:apoplast"/>
    <property type="evidence" value="ECO:0007669"/>
    <property type="project" value="UniProtKB-SubCell"/>
</dbReference>
<keyword evidence="4" id="KW-0052">Apoplast</keyword>
<sequence length="198" mass="21448">MANLHNTLTLCTLSLLLWSVAGAEPGHKFYRHMSPTSLRLHEEKLTHIRVYLHDILSGTNPSAVRIAQAESTSTSPSFFGQLVMVDDPLTDGPEPESQEVGRAQGVYGFADQGEIGLSVFFNFVFSQGEFNGSTLSVMGRNVVQAEVREMSIVGGSGAFRFARGYAQASSHTVDTSTGDAIVEYNLYVLYNDDSSASS</sequence>
<keyword evidence="4" id="KW-0732">Signal</keyword>
<name>A0ABD1LBK0_9FABA</name>
<evidence type="ECO:0000256" key="2">
    <source>
        <dbReference type="ARBA" id="ARBA00011738"/>
    </source>
</evidence>
<proteinExistence type="inferred from homology"/>
<keyword evidence="6" id="KW-1185">Reference proteome</keyword>
<evidence type="ECO:0000256" key="4">
    <source>
        <dbReference type="RuleBase" id="RU363099"/>
    </source>
</evidence>
<comment type="subunit">
    <text evidence="2 4">Homodimer.</text>
</comment>
<evidence type="ECO:0000256" key="3">
    <source>
        <dbReference type="ARBA" id="ARBA00022525"/>
    </source>
</evidence>
<reference evidence="5 6" key="1">
    <citation type="submission" date="2024-08" db="EMBL/GenBank/DDBJ databases">
        <title>Insights into the chromosomal genome structure of Flemingia macrophylla.</title>
        <authorList>
            <person name="Ding Y."/>
            <person name="Zhao Y."/>
            <person name="Bi W."/>
            <person name="Wu M."/>
            <person name="Zhao G."/>
            <person name="Gong Y."/>
            <person name="Li W."/>
            <person name="Zhang P."/>
        </authorList>
    </citation>
    <scope>NUCLEOTIDE SEQUENCE [LARGE SCALE GENOMIC DNA]</scope>
    <source>
        <strain evidence="5">DYQJB</strain>
        <tissue evidence="5">Leaf</tissue>
    </source>
</reference>